<reference evidence="2" key="1">
    <citation type="journal article" date="2014" name="Front. Microbiol.">
        <title>High frequency of phylogenetically diverse reductive dehalogenase-homologous genes in deep subseafloor sedimentary metagenomes.</title>
        <authorList>
            <person name="Kawai M."/>
            <person name="Futagami T."/>
            <person name="Toyoda A."/>
            <person name="Takaki Y."/>
            <person name="Nishi S."/>
            <person name="Hori S."/>
            <person name="Arai W."/>
            <person name="Tsubouchi T."/>
            <person name="Morono Y."/>
            <person name="Uchiyama I."/>
            <person name="Ito T."/>
            <person name="Fujiyama A."/>
            <person name="Inagaki F."/>
            <person name="Takami H."/>
        </authorList>
    </citation>
    <scope>NUCLEOTIDE SEQUENCE</scope>
    <source>
        <strain evidence="2">Expedition CK06-06</strain>
    </source>
</reference>
<proteinExistence type="predicted"/>
<dbReference type="Pfam" id="PF04991">
    <property type="entry name" value="LicD"/>
    <property type="match status" value="1"/>
</dbReference>
<comment type="caution">
    <text evidence="2">The sequence shown here is derived from an EMBL/GenBank/DDBJ whole genome shotgun (WGS) entry which is preliminary data.</text>
</comment>
<organism evidence="2">
    <name type="scientific">marine sediment metagenome</name>
    <dbReference type="NCBI Taxonomy" id="412755"/>
    <lineage>
        <taxon>unclassified sequences</taxon>
        <taxon>metagenomes</taxon>
        <taxon>ecological metagenomes</taxon>
    </lineage>
</organism>
<dbReference type="AlphaFoldDB" id="X1LPV1"/>
<evidence type="ECO:0000313" key="2">
    <source>
        <dbReference type="EMBL" id="GAI21113.1"/>
    </source>
</evidence>
<accession>X1LPV1</accession>
<protein>
    <recommendedName>
        <fullName evidence="1">LicD/FKTN/FKRP nucleotidyltransferase domain-containing protein</fullName>
    </recommendedName>
</protein>
<sequence>MNDKAAKESLLEVKEVLNELKIKFWLTWGTLLGAVRDKGFIPWDTHIDLKMFAEGWNPSVLGLL</sequence>
<dbReference type="EMBL" id="BARV01018570">
    <property type="protein sequence ID" value="GAI21113.1"/>
    <property type="molecule type" value="Genomic_DNA"/>
</dbReference>
<evidence type="ECO:0000259" key="1">
    <source>
        <dbReference type="Pfam" id="PF04991"/>
    </source>
</evidence>
<dbReference type="PANTHER" id="PTHR43404:SF1">
    <property type="entry name" value="MNN4P"/>
    <property type="match status" value="1"/>
</dbReference>
<dbReference type="InterPro" id="IPR007074">
    <property type="entry name" value="LicD/FKTN/FKRP_NTP_transf"/>
</dbReference>
<dbReference type="InterPro" id="IPR052942">
    <property type="entry name" value="LPS_cholinephosphotransferase"/>
</dbReference>
<feature type="domain" description="LicD/FKTN/FKRP nucleotidyltransferase" evidence="1">
    <location>
        <begin position="19"/>
        <end position="54"/>
    </location>
</feature>
<dbReference type="GO" id="GO:0009100">
    <property type="term" value="P:glycoprotein metabolic process"/>
    <property type="evidence" value="ECO:0007669"/>
    <property type="project" value="UniProtKB-ARBA"/>
</dbReference>
<gene>
    <name evidence="2" type="ORF">S06H3_31371</name>
</gene>
<dbReference type="PANTHER" id="PTHR43404">
    <property type="entry name" value="LIPOPOLYSACCHARIDE CHOLINEPHOSPHOTRANSFERASE LICD"/>
    <property type="match status" value="1"/>
</dbReference>
<name>X1LPV1_9ZZZZ</name>